<gene>
    <name evidence="1" type="ORF">Ga0061065_107128</name>
</gene>
<proteinExistence type="predicted"/>
<evidence type="ECO:0000313" key="2">
    <source>
        <dbReference type="Proteomes" id="UP000182769"/>
    </source>
</evidence>
<protein>
    <submittedName>
        <fullName evidence="1">Uncharacterized protein</fullName>
    </submittedName>
</protein>
<organism evidence="1 2">
    <name type="scientific">Marinomonas fungiae</name>
    <dbReference type="NCBI Taxonomy" id="1137284"/>
    <lineage>
        <taxon>Bacteria</taxon>
        <taxon>Pseudomonadati</taxon>
        <taxon>Pseudomonadota</taxon>
        <taxon>Gammaproteobacteria</taxon>
        <taxon>Oceanospirillales</taxon>
        <taxon>Oceanospirillaceae</taxon>
        <taxon>Marinomonas</taxon>
    </lineage>
</organism>
<dbReference type="RefSeq" id="WP_055463497.1">
    <property type="nucleotide sequence ID" value="NZ_CYHG01000007.1"/>
</dbReference>
<keyword evidence="2" id="KW-1185">Reference proteome</keyword>
<reference evidence="2" key="1">
    <citation type="submission" date="2015-08" db="EMBL/GenBank/DDBJ databases">
        <authorList>
            <person name="Varghese N."/>
        </authorList>
    </citation>
    <scope>NUCLEOTIDE SEQUENCE [LARGE SCALE GENOMIC DNA]</scope>
    <source>
        <strain evidence="2">JCM 18476</strain>
    </source>
</reference>
<dbReference type="AlphaFoldDB" id="A0A0K6IN77"/>
<dbReference type="STRING" id="1137284.GCA_001418205_02423"/>
<accession>A0A0K6IN77</accession>
<sequence>MQSKFSVQIDSYRKTNKIQDAWSSADFKAMLTLMDFDDADSLDDSELREMCVMSLGDLEPDDGAMIVLTHLFPTLKRGKIEHMAHDMLQDRSWEEYPDCLYHERFFNAYAVLREAYGSKFAKPTGVEMTLTVSAAHAEDLAIFDKSLAPSMVRLLASGLGDDALMHRLYEDQIKGTSFPEASGIVWQLKQTADNGLNRQFSLVGSQFWLASFEHTQSFDGVSHADSAG</sequence>
<dbReference type="OrthoDB" id="1118033at2"/>
<evidence type="ECO:0000313" key="1">
    <source>
        <dbReference type="EMBL" id="CUB04554.1"/>
    </source>
</evidence>
<dbReference type="Proteomes" id="UP000182769">
    <property type="component" value="Unassembled WGS sequence"/>
</dbReference>
<name>A0A0K6IN77_9GAMM</name>
<dbReference type="EMBL" id="CYHG01000007">
    <property type="protein sequence ID" value="CUB04554.1"/>
    <property type="molecule type" value="Genomic_DNA"/>
</dbReference>